<protein>
    <submittedName>
        <fullName evidence="1">Uncharacterized protein</fullName>
    </submittedName>
</protein>
<sequence>MSVTQELGNRIIMASAQEVIDAPPSEVWPFLSAIGTERVLIPGCTKSVLIEGQGKGALRRIYFGDVAFDERILECDPTSYKFKYEVIEPSASPARGVLGVVKLEPTGENQTAISWATGANGIAPEAREAIIQQAQHLCHGQIASLKMLVQATTNSFQMVE</sequence>
<accession>A0ACD3YSX0</accession>
<dbReference type="Proteomes" id="UP000830768">
    <property type="component" value="Chromosome 3"/>
</dbReference>
<evidence type="ECO:0000313" key="2">
    <source>
        <dbReference type="Proteomes" id="UP000830768"/>
    </source>
</evidence>
<keyword evidence="2" id="KW-1185">Reference proteome</keyword>
<organism evidence="1 2">
    <name type="scientific">Fusarium solani subsp. cucurbitae</name>
    <name type="common">Neocosmosporum cucurbitae</name>
    <dbReference type="NCBI Taxonomy" id="2747967"/>
    <lineage>
        <taxon>Eukaryota</taxon>
        <taxon>Fungi</taxon>
        <taxon>Dikarya</taxon>
        <taxon>Ascomycota</taxon>
        <taxon>Pezizomycotina</taxon>
        <taxon>Sordariomycetes</taxon>
        <taxon>Hypocreomycetidae</taxon>
        <taxon>Hypocreales</taxon>
        <taxon>Nectriaceae</taxon>
        <taxon>Fusarium</taxon>
        <taxon>Fusarium solani species complex</taxon>
    </lineage>
</organism>
<reference evidence="1" key="1">
    <citation type="submission" date="2021-11" db="EMBL/GenBank/DDBJ databases">
        <title>Fusarium solani-melongenae Genome sequencing and assembly.</title>
        <authorList>
            <person name="Xie S."/>
            <person name="Huang L."/>
            <person name="Zhang X."/>
        </authorList>
    </citation>
    <scope>NUCLEOTIDE SEQUENCE</scope>
    <source>
        <strain evidence="1">CRI 24-3</strain>
    </source>
</reference>
<evidence type="ECO:0000313" key="1">
    <source>
        <dbReference type="EMBL" id="UPK92063.1"/>
    </source>
</evidence>
<gene>
    <name evidence="1" type="ORF">LCI18_002998</name>
</gene>
<proteinExistence type="predicted"/>
<dbReference type="EMBL" id="CP090032">
    <property type="protein sequence ID" value="UPK92063.1"/>
    <property type="molecule type" value="Genomic_DNA"/>
</dbReference>
<name>A0ACD3YSX0_FUSSC</name>